<gene>
    <name evidence="1" type="ORF">AVEN_60581_1</name>
</gene>
<dbReference type="OrthoDB" id="10574186at2759"/>
<comment type="caution">
    <text evidence="1">The sequence shown here is derived from an EMBL/GenBank/DDBJ whole genome shotgun (WGS) entry which is preliminary data.</text>
</comment>
<sequence length="66" mass="6720">MVGPLPGLVSYRACVGPAEAPDATVSLCTWFGSGCSRFVDPSASGQHQTSNQHNAGPCCGNVLQQG</sequence>
<dbReference type="EMBL" id="BGPR01000754">
    <property type="protein sequence ID" value="GBM34242.1"/>
    <property type="molecule type" value="Genomic_DNA"/>
</dbReference>
<proteinExistence type="predicted"/>
<name>A0A4Y2EYA7_ARAVE</name>
<reference evidence="1 2" key="1">
    <citation type="journal article" date="2019" name="Sci. Rep.">
        <title>Orb-weaving spider Araneus ventricosus genome elucidates the spidroin gene catalogue.</title>
        <authorList>
            <person name="Kono N."/>
            <person name="Nakamura H."/>
            <person name="Ohtoshi R."/>
            <person name="Moran D.A.P."/>
            <person name="Shinohara A."/>
            <person name="Yoshida Y."/>
            <person name="Fujiwara M."/>
            <person name="Mori M."/>
            <person name="Tomita M."/>
            <person name="Arakawa K."/>
        </authorList>
    </citation>
    <scope>NUCLEOTIDE SEQUENCE [LARGE SCALE GENOMIC DNA]</scope>
</reference>
<evidence type="ECO:0000313" key="1">
    <source>
        <dbReference type="EMBL" id="GBM34242.1"/>
    </source>
</evidence>
<evidence type="ECO:0000313" key="2">
    <source>
        <dbReference type="Proteomes" id="UP000499080"/>
    </source>
</evidence>
<accession>A0A4Y2EYA7</accession>
<dbReference type="AlphaFoldDB" id="A0A4Y2EYA7"/>
<protein>
    <submittedName>
        <fullName evidence="1">Uncharacterized protein</fullName>
    </submittedName>
</protein>
<organism evidence="1 2">
    <name type="scientific">Araneus ventricosus</name>
    <name type="common">Orbweaver spider</name>
    <name type="synonym">Epeira ventricosa</name>
    <dbReference type="NCBI Taxonomy" id="182803"/>
    <lineage>
        <taxon>Eukaryota</taxon>
        <taxon>Metazoa</taxon>
        <taxon>Ecdysozoa</taxon>
        <taxon>Arthropoda</taxon>
        <taxon>Chelicerata</taxon>
        <taxon>Arachnida</taxon>
        <taxon>Araneae</taxon>
        <taxon>Araneomorphae</taxon>
        <taxon>Entelegynae</taxon>
        <taxon>Araneoidea</taxon>
        <taxon>Araneidae</taxon>
        <taxon>Araneus</taxon>
    </lineage>
</organism>
<keyword evidence="2" id="KW-1185">Reference proteome</keyword>
<dbReference type="Proteomes" id="UP000499080">
    <property type="component" value="Unassembled WGS sequence"/>
</dbReference>
<feature type="non-terminal residue" evidence="1">
    <location>
        <position position="66"/>
    </location>
</feature>